<dbReference type="InterPro" id="IPR005119">
    <property type="entry name" value="LysR_subst-bd"/>
</dbReference>
<evidence type="ECO:0000256" key="2">
    <source>
        <dbReference type="ARBA" id="ARBA00023015"/>
    </source>
</evidence>
<keyword evidence="3" id="KW-0238">DNA-binding</keyword>
<dbReference type="SUPFAM" id="SSF46785">
    <property type="entry name" value="Winged helix' DNA-binding domain"/>
    <property type="match status" value="1"/>
</dbReference>
<dbReference type="InterPro" id="IPR036390">
    <property type="entry name" value="WH_DNA-bd_sf"/>
</dbReference>
<dbReference type="InterPro" id="IPR036388">
    <property type="entry name" value="WH-like_DNA-bd_sf"/>
</dbReference>
<dbReference type="Gene3D" id="3.40.190.290">
    <property type="match status" value="1"/>
</dbReference>
<dbReference type="Proteomes" id="UP000078003">
    <property type="component" value="Unassembled WGS sequence"/>
</dbReference>
<dbReference type="InterPro" id="IPR058163">
    <property type="entry name" value="LysR-type_TF_proteobact-type"/>
</dbReference>
<dbReference type="GO" id="GO:0003700">
    <property type="term" value="F:DNA-binding transcription factor activity"/>
    <property type="evidence" value="ECO:0007669"/>
    <property type="project" value="InterPro"/>
</dbReference>
<dbReference type="FunFam" id="1.10.10.10:FF:000001">
    <property type="entry name" value="LysR family transcriptional regulator"/>
    <property type="match status" value="1"/>
</dbReference>
<dbReference type="SUPFAM" id="SSF53850">
    <property type="entry name" value="Periplasmic binding protein-like II"/>
    <property type="match status" value="1"/>
</dbReference>
<evidence type="ECO:0000313" key="6">
    <source>
        <dbReference type="EMBL" id="OAM17244.1"/>
    </source>
</evidence>
<dbReference type="EMBL" id="LXSF01000002">
    <property type="protein sequence ID" value="OAM17244.1"/>
    <property type="molecule type" value="Genomic_DNA"/>
</dbReference>
<organism evidence="6 7">
    <name type="scientific">Eikenella corrodens</name>
    <dbReference type="NCBI Taxonomy" id="539"/>
    <lineage>
        <taxon>Bacteria</taxon>
        <taxon>Pseudomonadati</taxon>
        <taxon>Pseudomonadota</taxon>
        <taxon>Betaproteobacteria</taxon>
        <taxon>Neisseriales</taxon>
        <taxon>Neisseriaceae</taxon>
        <taxon>Eikenella</taxon>
    </lineage>
</organism>
<protein>
    <submittedName>
        <fullName evidence="6">LysR family transcriptional regulator</fullName>
    </submittedName>
</protein>
<reference evidence="7" key="1">
    <citation type="submission" date="2016-05" db="EMBL/GenBank/DDBJ databases">
        <title>Draft genome of Corynebacterium afermentans subsp. afermentans LCDC 88199T.</title>
        <authorList>
            <person name="Bernier A.-M."/>
            <person name="Bernard K."/>
        </authorList>
    </citation>
    <scope>NUCLEOTIDE SEQUENCE [LARGE SCALE GENOMIC DNA]</scope>
    <source>
        <strain evidence="7">NML01-0328</strain>
    </source>
</reference>
<dbReference type="GO" id="GO:0043565">
    <property type="term" value="F:sequence-specific DNA binding"/>
    <property type="evidence" value="ECO:0007669"/>
    <property type="project" value="TreeGrafter"/>
</dbReference>
<dbReference type="AlphaFoldDB" id="A0A1A9RFP2"/>
<evidence type="ECO:0000256" key="3">
    <source>
        <dbReference type="ARBA" id="ARBA00023125"/>
    </source>
</evidence>
<evidence type="ECO:0000313" key="7">
    <source>
        <dbReference type="Proteomes" id="UP000078003"/>
    </source>
</evidence>
<dbReference type="PANTHER" id="PTHR30537">
    <property type="entry name" value="HTH-TYPE TRANSCRIPTIONAL REGULATOR"/>
    <property type="match status" value="1"/>
</dbReference>
<dbReference type="PANTHER" id="PTHR30537:SF5">
    <property type="entry name" value="HTH-TYPE TRANSCRIPTIONAL ACTIVATOR TTDR-RELATED"/>
    <property type="match status" value="1"/>
</dbReference>
<accession>A0A1A9RFP2</accession>
<gene>
    <name evidence="6" type="ORF">A7P85_02520</name>
</gene>
<evidence type="ECO:0000256" key="4">
    <source>
        <dbReference type="ARBA" id="ARBA00023163"/>
    </source>
</evidence>
<dbReference type="InterPro" id="IPR000847">
    <property type="entry name" value="LysR_HTH_N"/>
</dbReference>
<dbReference type="CDD" id="cd08422">
    <property type="entry name" value="PBP2_CrgA_like"/>
    <property type="match status" value="1"/>
</dbReference>
<evidence type="ECO:0000256" key="1">
    <source>
        <dbReference type="ARBA" id="ARBA00009437"/>
    </source>
</evidence>
<sequence length="299" mass="33067">MELNNLNDMTAFVASVKSGSFTAAAKQLALTRSTIGKRIARLEARLNVRLLQRNTRNLAPTDEGRLFYERCTAVLEELENAEQCLAQRSIEPQGRLKISAPLVLGKTILPPLLADFLHRYPQTSIELSLTDDYADLISDGYDLALRNGNPPQCDSLIARTVAQQKMLTCAAPGYLVQHGTPQSPDDLAHHQCLHFLHGGRVSRWHFQQKGKETTFQGSGRFSTDNGEALLELALSAFGIVQLPHYLVQTSLDSGSLKSVLSDFQPKPVPVMAVYPSRKQLSPKVRALVDMMGEMWQKAA</sequence>
<proteinExistence type="inferred from homology"/>
<feature type="domain" description="HTH lysR-type" evidence="5">
    <location>
        <begin position="4"/>
        <end position="61"/>
    </location>
</feature>
<comment type="caution">
    <text evidence="6">The sequence shown here is derived from an EMBL/GenBank/DDBJ whole genome shotgun (WGS) entry which is preliminary data.</text>
</comment>
<dbReference type="RefSeq" id="WP_064104101.1">
    <property type="nucleotide sequence ID" value="NZ_LXSF01000002.1"/>
</dbReference>
<evidence type="ECO:0000259" key="5">
    <source>
        <dbReference type="PROSITE" id="PS50931"/>
    </source>
</evidence>
<dbReference type="Pfam" id="PF00126">
    <property type="entry name" value="HTH_1"/>
    <property type="match status" value="1"/>
</dbReference>
<dbReference type="Gene3D" id="1.10.10.10">
    <property type="entry name" value="Winged helix-like DNA-binding domain superfamily/Winged helix DNA-binding domain"/>
    <property type="match status" value="1"/>
</dbReference>
<dbReference type="Pfam" id="PF03466">
    <property type="entry name" value="LysR_substrate"/>
    <property type="match status" value="1"/>
</dbReference>
<keyword evidence="2" id="KW-0805">Transcription regulation</keyword>
<dbReference type="GO" id="GO:0006351">
    <property type="term" value="P:DNA-templated transcription"/>
    <property type="evidence" value="ECO:0007669"/>
    <property type="project" value="TreeGrafter"/>
</dbReference>
<name>A0A1A9RFP2_EIKCO</name>
<dbReference type="PROSITE" id="PS50931">
    <property type="entry name" value="HTH_LYSR"/>
    <property type="match status" value="1"/>
</dbReference>
<comment type="similarity">
    <text evidence="1">Belongs to the LysR transcriptional regulatory family.</text>
</comment>
<keyword evidence="4" id="KW-0804">Transcription</keyword>
<dbReference type="FunFam" id="3.40.190.290:FF:000001">
    <property type="entry name" value="Transcriptional regulator, LysR family"/>
    <property type="match status" value="1"/>
</dbReference>